<dbReference type="Gene3D" id="3.30.1370.110">
    <property type="match status" value="1"/>
</dbReference>
<dbReference type="InterPro" id="IPR036063">
    <property type="entry name" value="Smr_dom_sf"/>
</dbReference>
<keyword evidence="3" id="KW-0378">Hydrolase</keyword>
<keyword evidence="4" id="KW-1185">Reference proteome</keyword>
<sequence length="171" mass="18811">MARRKGLSEEDLRLWAAYGRTLTKLMPGRARLPLPADPPAPQPEATTPPPQAPKPKLVHPPPYIGVDATPGGLDKSTWKQFRTGKIRAEARLDLHGHTAAKAHHEVLHFLELSHGARLCCVEIITGKGEILARELPHWLNAPNLRPLILAMAHPHAANTGSVRILLRRVRG</sequence>
<keyword evidence="3" id="KW-0255">Endonuclease</keyword>
<dbReference type="Proteomes" id="UP000553706">
    <property type="component" value="Unassembled WGS sequence"/>
</dbReference>
<dbReference type="PROSITE" id="PS50828">
    <property type="entry name" value="SMR"/>
    <property type="match status" value="1"/>
</dbReference>
<dbReference type="RefSeq" id="WP_183266982.1">
    <property type="nucleotide sequence ID" value="NZ_JACHFJ010000011.1"/>
</dbReference>
<protein>
    <submittedName>
        <fullName evidence="3">DNA-nicking Smr family endonuclease</fullName>
    </submittedName>
</protein>
<dbReference type="EMBL" id="JACHFJ010000011">
    <property type="protein sequence ID" value="MBB5373960.1"/>
    <property type="molecule type" value="Genomic_DNA"/>
</dbReference>
<accession>A0A840VRH6</accession>
<organism evidence="3 4">
    <name type="scientific">Acidocella aromatica</name>
    <dbReference type="NCBI Taxonomy" id="1303579"/>
    <lineage>
        <taxon>Bacteria</taxon>
        <taxon>Pseudomonadati</taxon>
        <taxon>Pseudomonadota</taxon>
        <taxon>Alphaproteobacteria</taxon>
        <taxon>Acetobacterales</taxon>
        <taxon>Acidocellaceae</taxon>
        <taxon>Acidocella</taxon>
    </lineage>
</organism>
<comment type="caution">
    <text evidence="3">The sequence shown here is derived from an EMBL/GenBank/DDBJ whole genome shotgun (WGS) entry which is preliminary data.</text>
</comment>
<proteinExistence type="predicted"/>
<dbReference type="SUPFAM" id="SSF160443">
    <property type="entry name" value="SMR domain-like"/>
    <property type="match status" value="1"/>
</dbReference>
<keyword evidence="3" id="KW-0540">Nuclease</keyword>
<evidence type="ECO:0000313" key="4">
    <source>
        <dbReference type="Proteomes" id="UP000553706"/>
    </source>
</evidence>
<dbReference type="Pfam" id="PF01713">
    <property type="entry name" value="Smr"/>
    <property type="match status" value="1"/>
</dbReference>
<feature type="compositionally biased region" description="Pro residues" evidence="1">
    <location>
        <begin position="35"/>
        <end position="62"/>
    </location>
</feature>
<gene>
    <name evidence="3" type="ORF">HNP71_002227</name>
</gene>
<dbReference type="GO" id="GO:0004519">
    <property type="term" value="F:endonuclease activity"/>
    <property type="evidence" value="ECO:0007669"/>
    <property type="project" value="UniProtKB-KW"/>
</dbReference>
<name>A0A840VRH6_9PROT</name>
<dbReference type="PANTHER" id="PTHR35562:SF2">
    <property type="entry name" value="DNA ENDONUCLEASE SMRA-RELATED"/>
    <property type="match status" value="1"/>
</dbReference>
<dbReference type="PANTHER" id="PTHR35562">
    <property type="entry name" value="DNA ENDONUCLEASE SMRA-RELATED"/>
    <property type="match status" value="1"/>
</dbReference>
<evidence type="ECO:0000313" key="3">
    <source>
        <dbReference type="EMBL" id="MBB5373960.1"/>
    </source>
</evidence>
<evidence type="ECO:0000256" key="1">
    <source>
        <dbReference type="SAM" id="MobiDB-lite"/>
    </source>
</evidence>
<feature type="region of interest" description="Disordered" evidence="1">
    <location>
        <begin position="29"/>
        <end position="62"/>
    </location>
</feature>
<evidence type="ECO:0000259" key="2">
    <source>
        <dbReference type="PROSITE" id="PS50828"/>
    </source>
</evidence>
<feature type="domain" description="Smr" evidence="2">
    <location>
        <begin position="92"/>
        <end position="167"/>
    </location>
</feature>
<dbReference type="AlphaFoldDB" id="A0A840VRH6"/>
<reference evidence="3 4" key="1">
    <citation type="submission" date="2020-08" db="EMBL/GenBank/DDBJ databases">
        <title>Genomic Encyclopedia of Type Strains, Phase IV (KMG-IV): sequencing the most valuable type-strain genomes for metagenomic binning, comparative biology and taxonomic classification.</title>
        <authorList>
            <person name="Goeker M."/>
        </authorList>
    </citation>
    <scope>NUCLEOTIDE SEQUENCE [LARGE SCALE GENOMIC DNA]</scope>
    <source>
        <strain evidence="3 4">DSM 27026</strain>
    </source>
</reference>
<dbReference type="InterPro" id="IPR002625">
    <property type="entry name" value="Smr_dom"/>
</dbReference>